<accession>A0A3M7LCX4</accession>
<comment type="caution">
    <text evidence="1">The sequence shown here is derived from an EMBL/GenBank/DDBJ whole genome shotgun (WGS) entry which is preliminary data.</text>
</comment>
<name>A0A3M7LCX4_9FLAO</name>
<evidence type="ECO:0000313" key="2">
    <source>
        <dbReference type="Proteomes" id="UP000267524"/>
    </source>
</evidence>
<protein>
    <submittedName>
        <fullName evidence="1">Uncharacterized protein</fullName>
    </submittedName>
</protein>
<dbReference type="AlphaFoldDB" id="A0A3M7LCX4"/>
<sequence>MNEHLQIPVEIQHTIDDIMNVPLDFVELPLTGHPKLSQFNRTIRVLNMEAKSKQEFIVLGYEQVLRDKETGEEINIKLPTPEWIIYKETWSYLLGPDHLPIELPYKDDITKKDKVKIPSYKYMLWLVKNDKAGFLELIGHYLNIFISTRQEELDQL</sequence>
<dbReference type="Proteomes" id="UP000267524">
    <property type="component" value="Unassembled WGS sequence"/>
</dbReference>
<proteinExistence type="predicted"/>
<dbReference type="EMBL" id="QWIV01000013">
    <property type="protein sequence ID" value="RMZ60079.1"/>
    <property type="molecule type" value="Genomic_DNA"/>
</dbReference>
<reference evidence="1 2" key="1">
    <citation type="submission" date="2018-08" db="EMBL/GenBank/DDBJ databases">
        <title>Chryseobacterium nematophagum: a novel matrix digesting pathogen of nematodes.</title>
        <authorList>
            <person name="Page A."/>
            <person name="Roberts M."/>
            <person name="Felix M.-A."/>
            <person name="Weir W."/>
        </authorList>
    </citation>
    <scope>NUCLEOTIDE SEQUENCE [LARGE SCALE GENOMIC DNA]</scope>
    <source>
        <strain evidence="1 2">JUb275</strain>
    </source>
</reference>
<organism evidence="1 2">
    <name type="scientific">Chryseobacterium nematophagum</name>
    <dbReference type="NCBI Taxonomy" id="2305228"/>
    <lineage>
        <taxon>Bacteria</taxon>
        <taxon>Pseudomonadati</taxon>
        <taxon>Bacteroidota</taxon>
        <taxon>Flavobacteriia</taxon>
        <taxon>Flavobacteriales</taxon>
        <taxon>Weeksellaceae</taxon>
        <taxon>Chryseobacterium group</taxon>
        <taxon>Chryseobacterium</taxon>
    </lineage>
</organism>
<gene>
    <name evidence="1" type="ORF">D1632_10850</name>
</gene>
<evidence type="ECO:0000313" key="1">
    <source>
        <dbReference type="EMBL" id="RMZ60079.1"/>
    </source>
</evidence>
<dbReference type="RefSeq" id="WP_122547203.1">
    <property type="nucleotide sequence ID" value="NZ_QWIV01000013.1"/>
</dbReference>
<keyword evidence="2" id="KW-1185">Reference proteome</keyword>